<sequence>MSWRKLSDDGKDLCCSLDYLLDGIQVLRSSIQLGRRLDGEANMKVNSRELWYDGLYRHLSGNDTSFCVNNAKMTLRRMKDARSLLSSVLKSMDEAIQTVTNGISNACRGAGLSLLPDDVLTYIFEMYVEMGVELDEHVNNINSPQTLASVSKRFRQIALSCSSLWKHVSLRFPREQLSFYKDRCPNPIIHIDTSCDLPLIKLEKFDVIPYQQWRGLRMVYNNEEEGHLYFEHLKSIVKNPLETLESLAIWNLDEEDEHDERFIPLSIYLDDNDSDTLSSWRMPNLTRLEIYNVVPMAPLQCGNVIFFSFQVLNLGDREDLNMGALCGLLQSMPKIQSLQVTLIDVDTMLDDASSIPIMLPDLVSLELLIGGSTVVPVVNRVMGVLNIEELTHLVLKFYPSSYSVEEEEQLFDGWALAVFSRSLGDVPFVKLEEFSLEAQRARGKDQTIHRMFCAMPNVYKISLVLPEDTNIRFTESMKKEGAFQRLRYLQIKLPQTWPEDFTAQLRYFGDFFRDVQCKEFERFEIEFCRPKYASPSKARLFEILGEKLRWIEC</sequence>
<dbReference type="AlphaFoldDB" id="A0A0H2RR10"/>
<evidence type="ECO:0000313" key="1">
    <source>
        <dbReference type="EMBL" id="KLO07271.1"/>
    </source>
</evidence>
<accession>A0A0H2RR10</accession>
<dbReference type="InParanoid" id="A0A0H2RR10"/>
<dbReference type="SUPFAM" id="SSF81383">
    <property type="entry name" value="F-box domain"/>
    <property type="match status" value="1"/>
</dbReference>
<dbReference type="OrthoDB" id="3365698at2759"/>
<dbReference type="Proteomes" id="UP000053477">
    <property type="component" value="Unassembled WGS sequence"/>
</dbReference>
<gene>
    <name evidence="1" type="ORF">SCHPADRAFT_1001796</name>
</gene>
<keyword evidence="2" id="KW-1185">Reference proteome</keyword>
<name>A0A0H2RR10_9AGAM</name>
<dbReference type="InterPro" id="IPR036047">
    <property type="entry name" value="F-box-like_dom_sf"/>
</dbReference>
<evidence type="ECO:0000313" key="2">
    <source>
        <dbReference type="Proteomes" id="UP000053477"/>
    </source>
</evidence>
<protein>
    <submittedName>
        <fullName evidence="1">Uncharacterized protein</fullName>
    </submittedName>
</protein>
<reference evidence="1 2" key="1">
    <citation type="submission" date="2015-04" db="EMBL/GenBank/DDBJ databases">
        <title>Complete genome sequence of Schizopora paradoxa KUC8140, a cosmopolitan wood degrader in East Asia.</title>
        <authorList>
            <consortium name="DOE Joint Genome Institute"/>
            <person name="Min B."/>
            <person name="Park H."/>
            <person name="Jang Y."/>
            <person name="Kim J.-J."/>
            <person name="Kim K.H."/>
            <person name="Pangilinan J."/>
            <person name="Lipzen A."/>
            <person name="Riley R."/>
            <person name="Grigoriev I.V."/>
            <person name="Spatafora J.W."/>
            <person name="Choi I.-G."/>
        </authorList>
    </citation>
    <scope>NUCLEOTIDE SEQUENCE [LARGE SCALE GENOMIC DNA]</scope>
    <source>
        <strain evidence="1 2">KUC8140</strain>
    </source>
</reference>
<organism evidence="1 2">
    <name type="scientific">Schizopora paradoxa</name>
    <dbReference type="NCBI Taxonomy" id="27342"/>
    <lineage>
        <taxon>Eukaryota</taxon>
        <taxon>Fungi</taxon>
        <taxon>Dikarya</taxon>
        <taxon>Basidiomycota</taxon>
        <taxon>Agaricomycotina</taxon>
        <taxon>Agaricomycetes</taxon>
        <taxon>Hymenochaetales</taxon>
        <taxon>Schizoporaceae</taxon>
        <taxon>Schizopora</taxon>
    </lineage>
</organism>
<dbReference type="EMBL" id="KQ086150">
    <property type="protein sequence ID" value="KLO07271.1"/>
    <property type="molecule type" value="Genomic_DNA"/>
</dbReference>
<proteinExistence type="predicted"/>